<feature type="signal peptide" evidence="3">
    <location>
        <begin position="1"/>
        <end position="19"/>
    </location>
</feature>
<dbReference type="Proteomes" id="UP000191110">
    <property type="component" value="Unassembled WGS sequence"/>
</dbReference>
<gene>
    <name evidence="4" type="ORF">BOW53_15975</name>
</gene>
<dbReference type="AlphaFoldDB" id="A0A1T2KZP7"/>
<evidence type="ECO:0000256" key="1">
    <source>
        <dbReference type="ARBA" id="ARBA00006135"/>
    </source>
</evidence>
<comment type="caution">
    <text evidence="4">The sequence shown here is derived from an EMBL/GenBank/DDBJ whole genome shotgun (WGS) entry which is preliminary data.</text>
</comment>
<dbReference type="InterPro" id="IPR014142">
    <property type="entry name" value="TrbG_Ti"/>
</dbReference>
<feature type="chain" id="PRO_5012074797" evidence="3">
    <location>
        <begin position="20"/>
        <end position="289"/>
    </location>
</feature>
<keyword evidence="2 3" id="KW-0732">Signal</keyword>
<name>A0A1T2KZP7_9GAMM</name>
<dbReference type="NCBIfam" id="TIGR02775">
    <property type="entry name" value="TrbG_Ti"/>
    <property type="match status" value="1"/>
</dbReference>
<evidence type="ECO:0000313" key="4">
    <source>
        <dbReference type="EMBL" id="OOZ38319.1"/>
    </source>
</evidence>
<dbReference type="InterPro" id="IPR033645">
    <property type="entry name" value="VirB9/CagX/TrbG_C"/>
</dbReference>
<sequence length="289" mass="32661">MKIKMSIFLTALLATQVSAGNQEEVVQRDLVMGGKDVALNSKESKTAKMAYRWIYNSEDLPVMGDYGKLIFLFGRSMPTIICAPLHACDVELQSGEKIYNVHLGDRIRWKVSPAVSGPKGYQTAHAIIKPTNIGLETTLVITTDRRTYHMNLKSRKEEFMPYVGFDYPEETQAQWEALITAQKTEHQMIQGTRESLTDLDFEYSITGDARWKPVRVYNNGVKTIIQMPKEMAQTEAPALLVLGADGDEEIVNYRLKGDRYIIDYIFDRAELIAGVGSSQIKIVIDRTEQ</sequence>
<dbReference type="Pfam" id="PF03524">
    <property type="entry name" value="CagX"/>
    <property type="match status" value="1"/>
</dbReference>
<evidence type="ECO:0000256" key="2">
    <source>
        <dbReference type="ARBA" id="ARBA00022729"/>
    </source>
</evidence>
<accession>A0A1T2KZP7</accession>
<proteinExistence type="inferred from homology"/>
<dbReference type="InterPro" id="IPR038161">
    <property type="entry name" value="VirB9/CagX/TrbG_C_sf"/>
</dbReference>
<evidence type="ECO:0000256" key="3">
    <source>
        <dbReference type="SAM" id="SignalP"/>
    </source>
</evidence>
<protein>
    <submittedName>
        <fullName evidence="4">P-type conjugative transfer protein TrbG</fullName>
    </submittedName>
</protein>
<reference evidence="4 5" key="1">
    <citation type="submission" date="2016-11" db="EMBL/GenBank/DDBJ databases">
        <title>Mixed transmission modes and dynamic genome evolution in an obligate animal-bacterial symbiosis.</title>
        <authorList>
            <person name="Russell S.L."/>
            <person name="Corbett-Detig R.B."/>
            <person name="Cavanaugh C.M."/>
        </authorList>
    </citation>
    <scope>NUCLEOTIDE SEQUENCE [LARGE SCALE GENOMIC DNA]</scope>
    <source>
        <strain evidence="4">Sveles-Q1</strain>
    </source>
</reference>
<organism evidence="4 5">
    <name type="scientific">Solemya pervernicosa gill symbiont</name>
    <dbReference type="NCBI Taxonomy" id="642797"/>
    <lineage>
        <taxon>Bacteria</taxon>
        <taxon>Pseudomonadati</taxon>
        <taxon>Pseudomonadota</taxon>
        <taxon>Gammaproteobacteria</taxon>
        <taxon>sulfur-oxidizing symbionts</taxon>
    </lineage>
</organism>
<keyword evidence="5" id="KW-1185">Reference proteome</keyword>
<dbReference type="InterPro" id="IPR010258">
    <property type="entry name" value="Conjugal_tfr_TrbG/VirB9/CagX"/>
</dbReference>
<dbReference type="Gene3D" id="2.60.40.2500">
    <property type="match status" value="1"/>
</dbReference>
<dbReference type="CDD" id="cd06911">
    <property type="entry name" value="VirB9_CagX_TrbG"/>
    <property type="match status" value="1"/>
</dbReference>
<comment type="similarity">
    <text evidence="1">Belongs to the TrbG/VirB9 family.</text>
</comment>
<dbReference type="EMBL" id="MPRL01000103">
    <property type="protein sequence ID" value="OOZ38319.1"/>
    <property type="molecule type" value="Genomic_DNA"/>
</dbReference>
<evidence type="ECO:0000313" key="5">
    <source>
        <dbReference type="Proteomes" id="UP000191110"/>
    </source>
</evidence>
<dbReference type="RefSeq" id="WP_236725787.1">
    <property type="nucleotide sequence ID" value="NZ_MPRL01000103.1"/>
</dbReference>